<sequence length="517" mass="58179">MNKDLLLTIDVGTQSARAMLFDAHGRLLGKGSQALHYQRPSSERVEADPEMFWQAIVHSCQRLWAQHGDCRERVAAVSLTTQRATVIALDENYQPVYPAILWMDKRRLPKSALPRLSLWWEAAFRLAGVTDTIRGFQAECEIAWLQAQEPEAFRRIRHYGLLSSYLSFRLTGAWQDSLAAQVGYLPFDFKQQHWANERSWQWQACPLASEWLPTLVKPGELQGSLSNRASEELGLPIGLPLAASGADKACEVLGSGCLTPERACLSYGTTATVNLSLPRHIHPLPFLPSYPAAARDYFNAEYQIYRGYWLVSWFKHEFGHPEQQRAIEQGGVPEQFFDALIEQIPPGAEGLILQPYWSPGVREPGPEARGAVIGWADHHTRAHLYRAILEGIAYGLRQGLDTLQKRAHEKVIALRISGGGSQSDVAMQLTADIFNRPAERLREYETSGLGAAINAAVHLGWQRDYPAAIAAMCHVGQVFEPRPSAVERYEQLYRRVYLPLYKQLKPLYQSLAEIADR</sequence>
<dbReference type="GO" id="GO:0005975">
    <property type="term" value="P:carbohydrate metabolic process"/>
    <property type="evidence" value="ECO:0007669"/>
    <property type="project" value="InterPro"/>
</dbReference>
<dbReference type="InterPro" id="IPR043129">
    <property type="entry name" value="ATPase_NBD"/>
</dbReference>
<dbReference type="InterPro" id="IPR018485">
    <property type="entry name" value="FGGY_C"/>
</dbReference>
<dbReference type="PIRSF" id="PIRSF000538">
    <property type="entry name" value="GlpK"/>
    <property type="match status" value="1"/>
</dbReference>
<proteinExistence type="inferred from homology"/>
<dbReference type="SUPFAM" id="SSF53067">
    <property type="entry name" value="Actin-like ATPase domain"/>
    <property type="match status" value="2"/>
</dbReference>
<dbReference type="CDD" id="cd07779">
    <property type="entry name" value="ASKHA_NBD_FGGY_YgcE-like"/>
    <property type="match status" value="1"/>
</dbReference>
<evidence type="ECO:0000256" key="3">
    <source>
        <dbReference type="ARBA" id="ARBA00022777"/>
    </source>
</evidence>
<dbReference type="Pfam" id="PF02782">
    <property type="entry name" value="FGGY_C"/>
    <property type="match status" value="1"/>
</dbReference>
<keyword evidence="2" id="KW-0808">Transferase</keyword>
<dbReference type="PANTHER" id="PTHR43095:SF5">
    <property type="entry name" value="XYLULOSE KINASE"/>
    <property type="match status" value="1"/>
</dbReference>
<organism evidence="6 7">
    <name type="scientific">Permianibacter aggregans</name>
    <dbReference type="NCBI Taxonomy" id="1510150"/>
    <lineage>
        <taxon>Bacteria</taxon>
        <taxon>Pseudomonadati</taxon>
        <taxon>Pseudomonadota</taxon>
        <taxon>Gammaproteobacteria</taxon>
        <taxon>Pseudomonadales</taxon>
        <taxon>Pseudomonadaceae</taxon>
        <taxon>Permianibacter</taxon>
    </lineage>
</organism>
<feature type="domain" description="Carbohydrate kinase FGGY N-terminal" evidence="4">
    <location>
        <begin position="6"/>
        <end position="254"/>
    </location>
</feature>
<dbReference type="Gene3D" id="3.30.420.40">
    <property type="match status" value="2"/>
</dbReference>
<gene>
    <name evidence="6" type="ORF">EV696_105157</name>
</gene>
<evidence type="ECO:0000259" key="4">
    <source>
        <dbReference type="Pfam" id="PF00370"/>
    </source>
</evidence>
<accession>A0A4R6UTY0</accession>
<protein>
    <submittedName>
        <fullName evidence="6">Sugar (Pentulose or hexulose) kinase</fullName>
    </submittedName>
</protein>
<dbReference type="Proteomes" id="UP000295375">
    <property type="component" value="Unassembled WGS sequence"/>
</dbReference>
<dbReference type="GO" id="GO:0016301">
    <property type="term" value="F:kinase activity"/>
    <property type="evidence" value="ECO:0007669"/>
    <property type="project" value="UniProtKB-KW"/>
</dbReference>
<dbReference type="PANTHER" id="PTHR43095">
    <property type="entry name" value="SUGAR KINASE"/>
    <property type="match status" value="1"/>
</dbReference>
<evidence type="ECO:0000256" key="1">
    <source>
        <dbReference type="ARBA" id="ARBA00009156"/>
    </source>
</evidence>
<evidence type="ECO:0000313" key="7">
    <source>
        <dbReference type="Proteomes" id="UP000295375"/>
    </source>
</evidence>
<dbReference type="Pfam" id="PF00370">
    <property type="entry name" value="FGGY_N"/>
    <property type="match status" value="1"/>
</dbReference>
<evidence type="ECO:0000256" key="2">
    <source>
        <dbReference type="ARBA" id="ARBA00022679"/>
    </source>
</evidence>
<keyword evidence="3 6" id="KW-0418">Kinase</keyword>
<dbReference type="RefSeq" id="WP_133589579.1">
    <property type="nucleotide sequence ID" value="NZ_CP037953.1"/>
</dbReference>
<evidence type="ECO:0000313" key="6">
    <source>
        <dbReference type="EMBL" id="TDQ49183.1"/>
    </source>
</evidence>
<keyword evidence="7" id="KW-1185">Reference proteome</keyword>
<name>A0A4R6UTY0_9GAMM</name>
<comment type="caution">
    <text evidence="6">The sequence shown here is derived from an EMBL/GenBank/DDBJ whole genome shotgun (WGS) entry which is preliminary data.</text>
</comment>
<dbReference type="AlphaFoldDB" id="A0A4R6UTY0"/>
<dbReference type="InterPro" id="IPR018484">
    <property type="entry name" value="FGGY_N"/>
</dbReference>
<evidence type="ECO:0000259" key="5">
    <source>
        <dbReference type="Pfam" id="PF02782"/>
    </source>
</evidence>
<feature type="domain" description="Carbohydrate kinase FGGY C-terminal" evidence="5">
    <location>
        <begin position="265"/>
        <end position="457"/>
    </location>
</feature>
<dbReference type="EMBL" id="SNYM01000005">
    <property type="protein sequence ID" value="TDQ49183.1"/>
    <property type="molecule type" value="Genomic_DNA"/>
</dbReference>
<dbReference type="OrthoDB" id="9805576at2"/>
<comment type="similarity">
    <text evidence="1">Belongs to the FGGY kinase family.</text>
</comment>
<dbReference type="InterPro" id="IPR050406">
    <property type="entry name" value="FGGY_Carb_Kinase"/>
</dbReference>
<dbReference type="InterPro" id="IPR000577">
    <property type="entry name" value="Carb_kinase_FGGY"/>
</dbReference>
<reference evidence="6 7" key="1">
    <citation type="submission" date="2019-03" db="EMBL/GenBank/DDBJ databases">
        <title>Genomic Encyclopedia of Type Strains, Phase IV (KMG-IV): sequencing the most valuable type-strain genomes for metagenomic binning, comparative biology and taxonomic classification.</title>
        <authorList>
            <person name="Goeker M."/>
        </authorList>
    </citation>
    <scope>NUCLEOTIDE SEQUENCE [LARGE SCALE GENOMIC DNA]</scope>
    <source>
        <strain evidence="6 7">DSM 103792</strain>
    </source>
</reference>